<dbReference type="SUPFAM" id="SSF56954">
    <property type="entry name" value="Outer membrane efflux proteins (OEP)"/>
    <property type="match status" value="1"/>
</dbReference>
<proteinExistence type="predicted"/>
<keyword evidence="3" id="KW-0812">Transmembrane</keyword>
<protein>
    <submittedName>
        <fullName evidence="6">Channel protein TolC</fullName>
    </submittedName>
</protein>
<evidence type="ECO:0000256" key="5">
    <source>
        <dbReference type="ARBA" id="ARBA00023237"/>
    </source>
</evidence>
<accession>A0A2M9YAA5</accession>
<evidence type="ECO:0000313" key="6">
    <source>
        <dbReference type="EMBL" id="PJZ48491.1"/>
    </source>
</evidence>
<organism evidence="6 7">
    <name type="scientific">Leptospira saintgironsiae</name>
    <dbReference type="NCBI Taxonomy" id="2023183"/>
    <lineage>
        <taxon>Bacteria</taxon>
        <taxon>Pseudomonadati</taxon>
        <taxon>Spirochaetota</taxon>
        <taxon>Spirochaetia</taxon>
        <taxon>Leptospirales</taxon>
        <taxon>Leptospiraceae</taxon>
        <taxon>Leptospira</taxon>
    </lineage>
</organism>
<dbReference type="AlphaFoldDB" id="A0A2M9YAA5"/>
<keyword evidence="2" id="KW-1134">Transmembrane beta strand</keyword>
<evidence type="ECO:0000256" key="1">
    <source>
        <dbReference type="ARBA" id="ARBA00004442"/>
    </source>
</evidence>
<gene>
    <name evidence="6" type="ORF">CH362_14920</name>
</gene>
<comment type="caution">
    <text evidence="6">The sequence shown here is derived from an EMBL/GenBank/DDBJ whole genome shotgun (WGS) entry which is preliminary data.</text>
</comment>
<dbReference type="GO" id="GO:0015288">
    <property type="term" value="F:porin activity"/>
    <property type="evidence" value="ECO:0007669"/>
    <property type="project" value="TreeGrafter"/>
</dbReference>
<dbReference type="OrthoDB" id="343152at2"/>
<keyword evidence="5" id="KW-0998">Cell outer membrane</keyword>
<sequence length="541" mass="61139">MSLRNFMRILSEKIIYFVRLRTIQVFIILTLLFFFRSVSPQAVMQNRGNVERVRIHMNMDQAVLIGTTNNIILRTLDSKKEIAKMVIAERWREFLPKVGVQYLGLRNVNTGSSDNLYNDVRLTVQQLVFDGGEAGLQVEVAKLNDLLNEQDFKINSAKVKLEIQKAYMKALAAKGKILLGRKSIEKMEESLRKSKVEFSQGLITKVQLMEVSNKIKQAQFTFLKFKNESNQALLELKQVLSLDFHVDIDLEENIYTDFAITEPIFDIEETIIRAINTREDLKKSQVVVRKLKNEKKIADNYWIPKLYLGGYAGKNGNEFPLRHDIYGVNFNFVMPLGSSVVQSNGSMGVQKDGTGIQTYPGFGNQTVGPGLNGYESSTIKFFDNMAYSRKIMEGEVQLSEAVLSLKNMENQVAVEVQKSLDRTTEAWELLKISNSRVLLNWEALKISNTKMNVGQSKKEDLLNSELDFVRAEQELTDSLVGYMISCYEASYVANVDVTQRKLIQFQKGRGNSLIGALLQGKDPRKAAAVDSNDGASFPGAN</sequence>
<evidence type="ECO:0000256" key="2">
    <source>
        <dbReference type="ARBA" id="ARBA00022452"/>
    </source>
</evidence>
<dbReference type="PANTHER" id="PTHR30026:SF20">
    <property type="entry name" value="OUTER MEMBRANE PROTEIN TOLC"/>
    <property type="match status" value="1"/>
</dbReference>
<reference evidence="6 7" key="1">
    <citation type="submission" date="2017-07" db="EMBL/GenBank/DDBJ databases">
        <title>Leptospira spp. isolated from tropical soils.</title>
        <authorList>
            <person name="Thibeaux R."/>
            <person name="Iraola G."/>
            <person name="Ferres I."/>
            <person name="Bierque E."/>
            <person name="Girault D."/>
            <person name="Soupe-Gilbert M.-E."/>
            <person name="Picardeau M."/>
            <person name="Goarant C."/>
        </authorList>
    </citation>
    <scope>NUCLEOTIDE SEQUENCE [LARGE SCALE GENOMIC DNA]</scope>
    <source>
        <strain evidence="6 7">FH4-C-A2</strain>
    </source>
</reference>
<name>A0A2M9YAA5_9LEPT</name>
<evidence type="ECO:0000256" key="4">
    <source>
        <dbReference type="ARBA" id="ARBA00023136"/>
    </source>
</evidence>
<dbReference type="EMBL" id="NPDR01000006">
    <property type="protein sequence ID" value="PJZ48491.1"/>
    <property type="molecule type" value="Genomic_DNA"/>
</dbReference>
<dbReference type="Gene3D" id="1.20.1600.10">
    <property type="entry name" value="Outer membrane efflux proteins (OEP)"/>
    <property type="match status" value="1"/>
</dbReference>
<keyword evidence="4" id="KW-0472">Membrane</keyword>
<evidence type="ECO:0000256" key="3">
    <source>
        <dbReference type="ARBA" id="ARBA00022692"/>
    </source>
</evidence>
<dbReference type="GO" id="GO:0015562">
    <property type="term" value="F:efflux transmembrane transporter activity"/>
    <property type="evidence" value="ECO:0007669"/>
    <property type="project" value="InterPro"/>
</dbReference>
<dbReference type="PANTHER" id="PTHR30026">
    <property type="entry name" value="OUTER MEMBRANE PROTEIN TOLC"/>
    <property type="match status" value="1"/>
</dbReference>
<keyword evidence="7" id="KW-1185">Reference proteome</keyword>
<evidence type="ECO:0000313" key="7">
    <source>
        <dbReference type="Proteomes" id="UP000231926"/>
    </source>
</evidence>
<comment type="subcellular location">
    <subcellularLocation>
        <location evidence="1">Cell outer membrane</location>
    </subcellularLocation>
</comment>
<dbReference type="GO" id="GO:0009279">
    <property type="term" value="C:cell outer membrane"/>
    <property type="evidence" value="ECO:0007669"/>
    <property type="project" value="UniProtKB-SubCell"/>
</dbReference>
<dbReference type="InterPro" id="IPR051906">
    <property type="entry name" value="TolC-like"/>
</dbReference>
<dbReference type="GO" id="GO:1990281">
    <property type="term" value="C:efflux pump complex"/>
    <property type="evidence" value="ECO:0007669"/>
    <property type="project" value="TreeGrafter"/>
</dbReference>
<dbReference type="Proteomes" id="UP000231926">
    <property type="component" value="Unassembled WGS sequence"/>
</dbReference>